<dbReference type="Proteomes" id="UP001732700">
    <property type="component" value="Chromosome 5D"/>
</dbReference>
<sequence>MLIEECAHIHTHHNDPNIWTPKFLSIVNGESINSSGNVIGTPILRVKNIKVNSAILAAKSPFFFKLFTNGMKESDQRQATLRIADSEENAFMELLRFMYSGKLKPTIESTLLVDILMIADKFEVVSCMKLCGKWLIDQPMTTESAVLCLGLPNFIPVAVAVKEAAKKSLAARYKDFCLREFQDELMRIPLDGIVAILSRNDLGVVHEVAVYDFLLRWTFTRYPSFEERCKILSSRLLPLVPRMHGMIINNVMEIDKTSCEINLKVDRNLCSELFLTRSAYCQQFRFVGQGYFLSAHCNRMDSSNSLASY</sequence>
<accession>A0ACD5YD39</accession>
<evidence type="ECO:0000313" key="1">
    <source>
        <dbReference type="EnsemblPlants" id="AVESA.00010b.r2.5DG0949650.1.CDS"/>
    </source>
</evidence>
<name>A0ACD5YD39_AVESA</name>
<reference evidence="1" key="2">
    <citation type="submission" date="2025-09" db="UniProtKB">
        <authorList>
            <consortium name="EnsemblPlants"/>
        </authorList>
    </citation>
    <scope>IDENTIFICATION</scope>
</reference>
<evidence type="ECO:0000313" key="2">
    <source>
        <dbReference type="Proteomes" id="UP001732700"/>
    </source>
</evidence>
<protein>
    <submittedName>
        <fullName evidence="1">Uncharacterized protein</fullName>
    </submittedName>
</protein>
<dbReference type="EnsemblPlants" id="AVESA.00010b.r2.5DG0949650.1">
    <property type="protein sequence ID" value="AVESA.00010b.r2.5DG0949650.1.CDS"/>
    <property type="gene ID" value="AVESA.00010b.r2.5DG0949650"/>
</dbReference>
<proteinExistence type="predicted"/>
<organism evidence="1 2">
    <name type="scientific">Avena sativa</name>
    <name type="common">Oat</name>
    <dbReference type="NCBI Taxonomy" id="4498"/>
    <lineage>
        <taxon>Eukaryota</taxon>
        <taxon>Viridiplantae</taxon>
        <taxon>Streptophyta</taxon>
        <taxon>Embryophyta</taxon>
        <taxon>Tracheophyta</taxon>
        <taxon>Spermatophyta</taxon>
        <taxon>Magnoliopsida</taxon>
        <taxon>Liliopsida</taxon>
        <taxon>Poales</taxon>
        <taxon>Poaceae</taxon>
        <taxon>BOP clade</taxon>
        <taxon>Pooideae</taxon>
        <taxon>Poodae</taxon>
        <taxon>Poeae</taxon>
        <taxon>Poeae Chloroplast Group 1 (Aveneae type)</taxon>
        <taxon>Aveninae</taxon>
        <taxon>Avena</taxon>
    </lineage>
</organism>
<keyword evidence="2" id="KW-1185">Reference proteome</keyword>
<reference evidence="1" key="1">
    <citation type="submission" date="2021-05" db="EMBL/GenBank/DDBJ databases">
        <authorList>
            <person name="Scholz U."/>
            <person name="Mascher M."/>
            <person name="Fiebig A."/>
        </authorList>
    </citation>
    <scope>NUCLEOTIDE SEQUENCE [LARGE SCALE GENOMIC DNA]</scope>
</reference>